<feature type="region of interest" description="Disordered" evidence="1">
    <location>
        <begin position="105"/>
        <end position="146"/>
    </location>
</feature>
<reference evidence="2 3" key="1">
    <citation type="journal article" date="2016" name="Mol. Biol. Evol.">
        <title>Comparative Genomics of Early-Diverging Mushroom-Forming Fungi Provides Insights into the Origins of Lignocellulose Decay Capabilities.</title>
        <authorList>
            <person name="Nagy L.G."/>
            <person name="Riley R."/>
            <person name="Tritt A."/>
            <person name="Adam C."/>
            <person name="Daum C."/>
            <person name="Floudas D."/>
            <person name="Sun H."/>
            <person name="Yadav J.S."/>
            <person name="Pangilinan J."/>
            <person name="Larsson K.H."/>
            <person name="Matsuura K."/>
            <person name="Barry K."/>
            <person name="Labutti K."/>
            <person name="Kuo R."/>
            <person name="Ohm R.A."/>
            <person name="Bhattacharya S.S."/>
            <person name="Shirouzu T."/>
            <person name="Yoshinaga Y."/>
            <person name="Martin F.M."/>
            <person name="Grigoriev I.V."/>
            <person name="Hibbett D.S."/>
        </authorList>
    </citation>
    <scope>NUCLEOTIDE SEQUENCE [LARGE SCALE GENOMIC DNA]</scope>
    <source>
        <strain evidence="2 3">TUFC12733</strain>
    </source>
</reference>
<feature type="compositionally biased region" description="Low complexity" evidence="1">
    <location>
        <begin position="260"/>
        <end position="284"/>
    </location>
</feature>
<organism evidence="2 3">
    <name type="scientific">Calocera viscosa (strain TUFC12733)</name>
    <dbReference type="NCBI Taxonomy" id="1330018"/>
    <lineage>
        <taxon>Eukaryota</taxon>
        <taxon>Fungi</taxon>
        <taxon>Dikarya</taxon>
        <taxon>Basidiomycota</taxon>
        <taxon>Agaricomycotina</taxon>
        <taxon>Dacrymycetes</taxon>
        <taxon>Dacrymycetales</taxon>
        <taxon>Dacrymycetaceae</taxon>
        <taxon>Calocera</taxon>
    </lineage>
</organism>
<accession>A0A167MPZ1</accession>
<evidence type="ECO:0000313" key="2">
    <source>
        <dbReference type="EMBL" id="KZO96949.1"/>
    </source>
</evidence>
<feature type="compositionally biased region" description="Basic and acidic residues" evidence="1">
    <location>
        <begin position="606"/>
        <end position="617"/>
    </location>
</feature>
<feature type="compositionally biased region" description="Low complexity" evidence="1">
    <location>
        <begin position="165"/>
        <end position="200"/>
    </location>
</feature>
<feature type="region of interest" description="Disordered" evidence="1">
    <location>
        <begin position="499"/>
        <end position="617"/>
    </location>
</feature>
<dbReference type="OrthoDB" id="10531557at2759"/>
<feature type="compositionally biased region" description="Polar residues" evidence="1">
    <location>
        <begin position="561"/>
        <end position="596"/>
    </location>
</feature>
<feature type="compositionally biased region" description="Acidic residues" evidence="1">
    <location>
        <begin position="526"/>
        <end position="539"/>
    </location>
</feature>
<feature type="compositionally biased region" description="Polar residues" evidence="1">
    <location>
        <begin position="241"/>
        <end position="251"/>
    </location>
</feature>
<feature type="compositionally biased region" description="Gly residues" evidence="1">
    <location>
        <begin position="38"/>
        <end position="55"/>
    </location>
</feature>
<evidence type="ECO:0000256" key="1">
    <source>
        <dbReference type="SAM" id="MobiDB-lite"/>
    </source>
</evidence>
<feature type="compositionally biased region" description="Low complexity" evidence="1">
    <location>
        <begin position="126"/>
        <end position="140"/>
    </location>
</feature>
<keyword evidence="3" id="KW-1185">Reference proteome</keyword>
<feature type="region of interest" description="Disordered" evidence="1">
    <location>
        <begin position="165"/>
        <end position="375"/>
    </location>
</feature>
<feature type="compositionally biased region" description="Low complexity" evidence="1">
    <location>
        <begin position="109"/>
        <end position="118"/>
    </location>
</feature>
<proteinExistence type="predicted"/>
<name>A0A167MPZ1_CALVF</name>
<dbReference type="STRING" id="1330018.A0A167MPZ1"/>
<protein>
    <submittedName>
        <fullName evidence="2">Uncharacterized protein</fullName>
    </submittedName>
</protein>
<sequence>MPSTTPRGSKRPLDEPSDTPTSPTRRRADPVPVQQGTLGTGTGTGGGQVAEGQAGGMSMRGTAGSPGISLQQLQRQQFLMPVPGLVPPQAQAQPGQGIPRELWQAWSTLPPAGQQPQGFPLPPGLTLPGPAGQQLQGQQGSPVAFGSLGLKNVPSFGLQQLGAFAQHQQQQLQQAQAQQQQQAMQQQQQQQLAPSQITQQRSPQPADSLLMPPPSLPARSSPTGPSPTSGPGQGQGLYASYLTSPWLTPGTTPDFYRLLQSQAQAQAQQQQQPATQPTQQQHQPTPSPRSALHSPATLQSSVQPSPSPSRGAASLSQSVDPSPRARQGALLPGSNQSQSQVSSSSAGEGEERGSEDELPGPAGPGARPKRGEGSVWKPEETEDLFNWVFSSPQHILEADQRPSRFFITTPSSIGAPRPRHGIANRWKRLLETQRRLNAYDFWARARNLEPYVDNKFRVAKQMERAREEGVKLGQLTPFTAMIWYSRGWLERFNQLNGSIPPDRNELPPAGTLTPASSSGRALAEEQGSEEEDGDEEEASEINAPTITSPLRRGQGLHPQASPRSNLQSPSRRSLASVPQPSASGVHLNSPQSSSSRTLEEPPTDSPGDRKKSDKMDRAINVALQLVTQDNQNIDPALRKKATDLLNSVLDQASDDLR</sequence>
<dbReference type="EMBL" id="KV417282">
    <property type="protein sequence ID" value="KZO96949.1"/>
    <property type="molecule type" value="Genomic_DNA"/>
</dbReference>
<feature type="compositionally biased region" description="Low complexity" evidence="1">
    <location>
        <begin position="220"/>
        <end position="230"/>
    </location>
</feature>
<feature type="region of interest" description="Disordered" evidence="1">
    <location>
        <begin position="1"/>
        <end position="68"/>
    </location>
</feature>
<evidence type="ECO:0000313" key="3">
    <source>
        <dbReference type="Proteomes" id="UP000076738"/>
    </source>
</evidence>
<feature type="compositionally biased region" description="Low complexity" evidence="1">
    <location>
        <begin position="333"/>
        <end position="347"/>
    </location>
</feature>
<gene>
    <name evidence="2" type="ORF">CALVIDRAFT_527224</name>
</gene>
<dbReference type="Proteomes" id="UP000076738">
    <property type="component" value="Unassembled WGS sequence"/>
</dbReference>
<dbReference type="AlphaFoldDB" id="A0A167MPZ1"/>